<feature type="domain" description="EGF-like" evidence="2">
    <location>
        <begin position="456"/>
        <end position="486"/>
    </location>
</feature>
<dbReference type="KEGG" id="tet:TTHERM_00424560"/>
<feature type="domain" description="EGF-like" evidence="2">
    <location>
        <begin position="857"/>
        <end position="890"/>
    </location>
</feature>
<dbReference type="SUPFAM" id="SSF57184">
    <property type="entry name" value="Growth factor receptor domain"/>
    <property type="match status" value="4"/>
</dbReference>
<accession>Q23AK4</accession>
<feature type="transmembrane region" description="Helical" evidence="1">
    <location>
        <begin position="1233"/>
        <end position="1264"/>
    </location>
</feature>
<keyword evidence="1 3" id="KW-0812">Transmembrane</keyword>
<dbReference type="InterPro" id="IPR053215">
    <property type="entry name" value="TKL_Ser/Thr_kinase"/>
</dbReference>
<dbReference type="Gene3D" id="2.10.220.10">
    <property type="entry name" value="Hormone Receptor, Insulin-like Growth Factor Receptor 1, Chain A, domain 2"/>
    <property type="match status" value="4"/>
</dbReference>
<name>Q23AK4_TETTS</name>
<feature type="domain" description="EGF-like" evidence="2">
    <location>
        <begin position="624"/>
        <end position="654"/>
    </location>
</feature>
<feature type="transmembrane region" description="Helical" evidence="1">
    <location>
        <begin position="1032"/>
        <end position="1050"/>
    </location>
</feature>
<dbReference type="GeneID" id="7845627"/>
<keyword evidence="4" id="KW-1185">Reference proteome</keyword>
<evidence type="ECO:0000313" key="3">
    <source>
        <dbReference type="EMBL" id="EAR93488.2"/>
    </source>
</evidence>
<dbReference type="SMART" id="SM00181">
    <property type="entry name" value="EGF"/>
    <property type="match status" value="8"/>
</dbReference>
<dbReference type="InParanoid" id="Q23AK4"/>
<dbReference type="SMART" id="SM00261">
    <property type="entry name" value="FU"/>
    <property type="match status" value="8"/>
</dbReference>
<feature type="domain" description="EGF-like" evidence="2">
    <location>
        <begin position="808"/>
        <end position="840"/>
    </location>
</feature>
<feature type="transmembrane region" description="Helical" evidence="1">
    <location>
        <begin position="926"/>
        <end position="947"/>
    </location>
</feature>
<feature type="transmembrane region" description="Helical" evidence="1">
    <location>
        <begin position="954"/>
        <end position="970"/>
    </location>
</feature>
<evidence type="ECO:0000256" key="1">
    <source>
        <dbReference type="SAM" id="Phobius"/>
    </source>
</evidence>
<protein>
    <submittedName>
        <fullName evidence="3">Transmembrane protein, putative</fullName>
    </submittedName>
</protein>
<feature type="transmembrane region" description="Helical" evidence="1">
    <location>
        <begin position="1101"/>
        <end position="1122"/>
    </location>
</feature>
<feature type="transmembrane region" description="Helical" evidence="1">
    <location>
        <begin position="1070"/>
        <end position="1089"/>
    </location>
</feature>
<dbReference type="PANTHER" id="PTHR45756">
    <property type="entry name" value="PALMITOYLTRANSFERASE"/>
    <property type="match status" value="1"/>
</dbReference>
<reference evidence="4" key="1">
    <citation type="journal article" date="2006" name="PLoS Biol.">
        <title>Macronuclear genome sequence of the ciliate Tetrahymena thermophila, a model eukaryote.</title>
        <authorList>
            <person name="Eisen J.A."/>
            <person name="Coyne R.S."/>
            <person name="Wu M."/>
            <person name="Wu D."/>
            <person name="Thiagarajan M."/>
            <person name="Wortman J.R."/>
            <person name="Badger J.H."/>
            <person name="Ren Q."/>
            <person name="Amedeo P."/>
            <person name="Jones K.M."/>
            <person name="Tallon L.J."/>
            <person name="Delcher A.L."/>
            <person name="Salzberg S.L."/>
            <person name="Silva J.C."/>
            <person name="Haas B.J."/>
            <person name="Majoros W.H."/>
            <person name="Farzad M."/>
            <person name="Carlton J.M."/>
            <person name="Smith R.K. Jr."/>
            <person name="Garg J."/>
            <person name="Pearlman R.E."/>
            <person name="Karrer K.M."/>
            <person name="Sun L."/>
            <person name="Manning G."/>
            <person name="Elde N.C."/>
            <person name="Turkewitz A.P."/>
            <person name="Asai D.J."/>
            <person name="Wilkes D.E."/>
            <person name="Wang Y."/>
            <person name="Cai H."/>
            <person name="Collins K."/>
            <person name="Stewart B.A."/>
            <person name="Lee S.R."/>
            <person name="Wilamowska K."/>
            <person name="Weinberg Z."/>
            <person name="Ruzzo W.L."/>
            <person name="Wloga D."/>
            <person name="Gaertig J."/>
            <person name="Frankel J."/>
            <person name="Tsao C.-C."/>
            <person name="Gorovsky M.A."/>
            <person name="Keeling P.J."/>
            <person name="Waller R.F."/>
            <person name="Patron N.J."/>
            <person name="Cherry J.M."/>
            <person name="Stover N.A."/>
            <person name="Krieger C.J."/>
            <person name="del Toro C."/>
            <person name="Ryder H.F."/>
            <person name="Williamson S.C."/>
            <person name="Barbeau R.A."/>
            <person name="Hamilton E.P."/>
            <person name="Orias E."/>
        </authorList>
    </citation>
    <scope>NUCLEOTIDE SEQUENCE [LARGE SCALE GENOMIC DNA]</scope>
    <source>
        <strain evidence="4">SB210</strain>
    </source>
</reference>
<keyword evidence="1" id="KW-0472">Membrane</keyword>
<dbReference type="RefSeq" id="XP_001013733.2">
    <property type="nucleotide sequence ID" value="XM_001013733.2"/>
</dbReference>
<feature type="domain" description="EGF-like" evidence="2">
    <location>
        <begin position="668"/>
        <end position="701"/>
    </location>
</feature>
<feature type="domain" description="EGF-like" evidence="2">
    <location>
        <begin position="412"/>
        <end position="455"/>
    </location>
</feature>
<feature type="transmembrane region" description="Helical" evidence="1">
    <location>
        <begin position="1202"/>
        <end position="1221"/>
    </location>
</feature>
<dbReference type="InterPro" id="IPR000742">
    <property type="entry name" value="EGF"/>
</dbReference>
<evidence type="ECO:0000313" key="4">
    <source>
        <dbReference type="Proteomes" id="UP000009168"/>
    </source>
</evidence>
<dbReference type="PANTHER" id="PTHR45756:SF1">
    <property type="entry name" value="PROTEIN KINASE DOMAIN CONTAINING PROTEIN"/>
    <property type="match status" value="1"/>
</dbReference>
<dbReference type="Proteomes" id="UP000009168">
    <property type="component" value="Unassembled WGS sequence"/>
</dbReference>
<dbReference type="OrthoDB" id="10035969at2759"/>
<dbReference type="InterPro" id="IPR009030">
    <property type="entry name" value="Growth_fac_rcpt_cys_sf"/>
</dbReference>
<dbReference type="EMBL" id="GG662724">
    <property type="protein sequence ID" value="EAR93488.2"/>
    <property type="molecule type" value="Genomic_DNA"/>
</dbReference>
<dbReference type="InterPro" id="IPR006212">
    <property type="entry name" value="Furin_repeat"/>
</dbReference>
<feature type="transmembrane region" description="Helical" evidence="1">
    <location>
        <begin position="1149"/>
        <end position="1167"/>
    </location>
</feature>
<evidence type="ECO:0000259" key="2">
    <source>
        <dbReference type="SMART" id="SM00181"/>
    </source>
</evidence>
<proteinExistence type="predicted"/>
<organism evidence="3 4">
    <name type="scientific">Tetrahymena thermophila (strain SB210)</name>
    <dbReference type="NCBI Taxonomy" id="312017"/>
    <lineage>
        <taxon>Eukaryota</taxon>
        <taxon>Sar</taxon>
        <taxon>Alveolata</taxon>
        <taxon>Ciliophora</taxon>
        <taxon>Intramacronucleata</taxon>
        <taxon>Oligohymenophorea</taxon>
        <taxon>Hymenostomatida</taxon>
        <taxon>Tetrahymenina</taxon>
        <taxon>Tetrahymenidae</taxon>
        <taxon>Tetrahymena</taxon>
    </lineage>
</organism>
<gene>
    <name evidence="3" type="ORF">TTHERM_00424560</name>
</gene>
<feature type="domain" description="EGF-like" evidence="2">
    <location>
        <begin position="577"/>
        <end position="607"/>
    </location>
</feature>
<keyword evidence="1" id="KW-1133">Transmembrane helix</keyword>
<dbReference type="CDD" id="cd00064">
    <property type="entry name" value="FU"/>
    <property type="match status" value="1"/>
</dbReference>
<feature type="transmembrane region" description="Helical" evidence="1">
    <location>
        <begin position="1173"/>
        <end position="1190"/>
    </location>
</feature>
<dbReference type="HOGENOM" id="CLU_451674_0_0_1"/>
<sequence length="1329" mass="152921">MQKADLSTSFMKILIILILFLNIILCLDTLPIQVKSLVYNIPEKSAIVYQASADSLWRYSQYDKYGNITSTYIIQGFSDLSTLGRSYYFIQDDNSLYFFTSSTSSEYQIIDIKLLTTNQNGYLTKKQFSNSNFSCSGNRMVVKNGQFFYYICIGGFYSQGASLQELQSTSNTINLQGDTRIRQGYFMIGNQILVYKNFTFTQLPIVQSVGYILLDQQFDLFLQDCKLCKASMNVPKFECSKTYDFGYSSDTQVVISKVFQSNGANIIFGYDSNKSKYIFFDANNLNQIAYQGDTLQSPQSQFDVIQNENYVYIRQYLYTVTYDSTSQKINIAQISSKLPVYSLVSGPFYNSNFYAGSAVFLQDSNSKKQIININSIYQVCQKNCFYCQFQTPDLCQLCNSGFNYNNNKCSKSCPNTDFQVDINENCICKPNMDQVDANTCVCKQGYIRDINNVCQKCPNNCSTCDQQLKCTQCAVSFYIQLDNSCDSTCPSSAIKDSQKMTCKCDPNSIIANNQCQCNSKYYQQGNQCLKCIQNCDSCQNSQTCSKCSSGYFDLGDGQCNICQTNKGYYISQDKCNKCPNNCDQCSDSTSCNQCSTGFYKFKDGSCNICDTSKGFYINQSMCIQCIEKCDQCSDSLKCSQCSPGFQQFQDGTCNICDTKKGYFIQQNICSKCIDKCDQCSDSLTCNQCQSGFYKFEDGTCNICDTKNGYFINKDKCLPCMENCLQCTNQSSCDLFSNCGQRFKFDKVLKKCVQCLWDLQELQCVNECKNNQFYDQKLQICSQCYYNEGNCLQKCPSGYYNNQNNQCLPCQPECKQCTGPKKNQCKQCNQPYMLQENNTCQLCQIGTFFDKTSNQCIQCYHKCLSCFGDQQDNCSECLSGYVLSKNTNECLTESQLQNQNNEIQKLEYSSCSQIGIDCSSLFQFCELISKIFLAMFITTIILIAFTFISNQETFLSWYFVQIFQLIGNISLDKNMNIFWMDIGFLKNYSVYNIFNLIAQNYFQDEQLILKDFNQFSIGLKVQSLYKNMIQNSFYQVVALLLILFLMIFCWFMKAQSGILFRLNQYLTLNGLVRYFMVSSNLMFMYSIQIIKQKNFLESGNIYIISIYCLIYIILQVFCFYIITFQMSSSMSDKINVLQLNINQNNCSSRIFWSIFEIRKIIFLVFLIGFNDFQYIGFTMSSFCFLFLIYIIASKPLTSKKHWFAIIFTELSFIILLIIQNLISSRDVLSINQKFVLYLSLSFMILTFGINIYFILLFLWNIYIFFKVCLVKKNNQSIQTQNKLLVLQQFTLPNSQKDIEMVLADISLKSSYSQQKYAKKGILKLRNFKII</sequence>
<feature type="domain" description="EGF-like" evidence="2">
    <location>
        <begin position="766"/>
        <end position="807"/>
    </location>
</feature>